<gene>
    <name evidence="2" type="ORF">ISF6_2329</name>
</gene>
<evidence type="ECO:0000313" key="2">
    <source>
        <dbReference type="EMBL" id="GAP36489.1"/>
    </source>
</evidence>
<organism evidence="2 3">
    <name type="scientific">Piscinibacter sakaiensis</name>
    <name type="common">Ideonella sakaiensis</name>
    <dbReference type="NCBI Taxonomy" id="1547922"/>
    <lineage>
        <taxon>Bacteria</taxon>
        <taxon>Pseudomonadati</taxon>
        <taxon>Pseudomonadota</taxon>
        <taxon>Betaproteobacteria</taxon>
        <taxon>Burkholderiales</taxon>
        <taxon>Sphaerotilaceae</taxon>
        <taxon>Piscinibacter</taxon>
    </lineage>
</organism>
<feature type="region of interest" description="Disordered" evidence="1">
    <location>
        <begin position="1"/>
        <end position="85"/>
    </location>
</feature>
<accession>A0A0K8P1S4</accession>
<name>A0A0K8P1S4_PISS1</name>
<dbReference type="EMBL" id="BBYR01000036">
    <property type="protein sequence ID" value="GAP36489.1"/>
    <property type="molecule type" value="Genomic_DNA"/>
</dbReference>
<reference evidence="2 3" key="2">
    <citation type="journal article" date="2016" name="Science">
        <title>A bacterium that degrades and assimilates poly(ethylene terephthalate).</title>
        <authorList>
            <person name="Yoshida S."/>
            <person name="Hiraga K."/>
            <person name="Takehana T."/>
            <person name="Taniguchi I."/>
            <person name="Yamaji H."/>
            <person name="Maeda Y."/>
            <person name="Toyohara K."/>
            <person name="Miyamoto K."/>
            <person name="Kimura Y."/>
            <person name="Oda K."/>
        </authorList>
    </citation>
    <scope>NUCLEOTIDE SEQUENCE [LARGE SCALE GENOMIC DNA]</scope>
    <source>
        <strain evidence="3">NBRC 110686 / TISTR 2288 / 201-F6</strain>
    </source>
</reference>
<proteinExistence type="predicted"/>
<comment type="caution">
    <text evidence="2">The sequence shown here is derived from an EMBL/GenBank/DDBJ whole genome shotgun (WGS) entry which is preliminary data.</text>
</comment>
<dbReference type="AlphaFoldDB" id="A0A0K8P1S4"/>
<protein>
    <submittedName>
        <fullName evidence="2">Uncharacterized protein</fullName>
    </submittedName>
</protein>
<dbReference type="Proteomes" id="UP000037660">
    <property type="component" value="Unassembled WGS sequence"/>
</dbReference>
<reference evidence="3" key="1">
    <citation type="submission" date="2015-07" db="EMBL/GenBank/DDBJ databases">
        <title>Discovery of a poly(ethylene terephthalate assimilation.</title>
        <authorList>
            <person name="Yoshida S."/>
            <person name="Hiraga K."/>
            <person name="Takehana T."/>
            <person name="Taniguchi I."/>
            <person name="Yamaji H."/>
            <person name="Maeda Y."/>
            <person name="Toyohara K."/>
            <person name="Miyamoto K."/>
            <person name="Kimura Y."/>
            <person name="Oda K."/>
        </authorList>
    </citation>
    <scope>NUCLEOTIDE SEQUENCE [LARGE SCALE GENOMIC DNA]</scope>
    <source>
        <strain evidence="3">NBRC 110686 / TISTR 2288 / 201-F6</strain>
    </source>
</reference>
<feature type="compositionally biased region" description="Basic and acidic residues" evidence="1">
    <location>
        <begin position="59"/>
        <end position="69"/>
    </location>
</feature>
<sequence>MGGCVQAHALQDGTVHRGSNRRSEKPESGQASGSRRGRGARDGTSTDLAPCRRQGPEAGRGRVDDDRLPRRGSGVATARRRVGPV</sequence>
<keyword evidence="3" id="KW-1185">Reference proteome</keyword>
<evidence type="ECO:0000313" key="3">
    <source>
        <dbReference type="Proteomes" id="UP000037660"/>
    </source>
</evidence>
<evidence type="ECO:0000256" key="1">
    <source>
        <dbReference type="SAM" id="MobiDB-lite"/>
    </source>
</evidence>